<dbReference type="AlphaFoldDB" id="A0A6P1UMM4"/>
<keyword evidence="1" id="KW-0732">Signal</keyword>
<dbReference type="GO" id="GO:0009289">
    <property type="term" value="C:pilus"/>
    <property type="evidence" value="ECO:0007669"/>
    <property type="project" value="InterPro"/>
</dbReference>
<dbReference type="SUPFAM" id="SSF49401">
    <property type="entry name" value="Bacterial adhesins"/>
    <property type="match status" value="1"/>
</dbReference>
<dbReference type="RefSeq" id="WP_162121073.1">
    <property type="nucleotide sequence ID" value="NZ_CP048108.1"/>
</dbReference>
<dbReference type="PIRSF" id="PIRSF029766">
    <property type="entry name" value="UCP029766"/>
    <property type="match status" value="1"/>
</dbReference>
<dbReference type="GO" id="GO:0007155">
    <property type="term" value="P:cell adhesion"/>
    <property type="evidence" value="ECO:0007669"/>
    <property type="project" value="InterPro"/>
</dbReference>
<reference evidence="3 4" key="1">
    <citation type="submission" date="2020-01" db="EMBL/GenBank/DDBJ databases">
        <title>Bactrocera dorsalis gut bacteria genome.</title>
        <authorList>
            <person name="Zhang H."/>
            <person name="Cai Z."/>
        </authorList>
    </citation>
    <scope>NUCLEOTIDE SEQUENCE [LARGE SCALE GENOMIC DNA]</scope>
    <source>
        <strain evidence="3 4">BD177</strain>
    </source>
</reference>
<proteinExistence type="predicted"/>
<dbReference type="Gene3D" id="2.60.40.1090">
    <property type="entry name" value="Fimbrial-type adhesion domain"/>
    <property type="match status" value="1"/>
</dbReference>
<dbReference type="EMBL" id="CP048108">
    <property type="protein sequence ID" value="QHS44211.1"/>
    <property type="molecule type" value="Genomic_DNA"/>
</dbReference>
<dbReference type="InterPro" id="IPR036937">
    <property type="entry name" value="Adhesion_dom_fimbrial_sf"/>
</dbReference>
<organism evidence="3 4">
    <name type="scientific">Klebsiella michiganensis</name>
    <dbReference type="NCBI Taxonomy" id="1134687"/>
    <lineage>
        <taxon>Bacteria</taxon>
        <taxon>Pseudomonadati</taxon>
        <taxon>Pseudomonadota</taxon>
        <taxon>Gammaproteobacteria</taxon>
        <taxon>Enterobacterales</taxon>
        <taxon>Enterobacteriaceae</taxon>
        <taxon>Klebsiella/Raoultella group</taxon>
        <taxon>Klebsiella</taxon>
    </lineage>
</organism>
<dbReference type="Proteomes" id="UP000464389">
    <property type="component" value="Chromosome"/>
</dbReference>
<feature type="signal peptide" evidence="1">
    <location>
        <begin position="1"/>
        <end position="26"/>
    </location>
</feature>
<feature type="chain" id="PRO_5027085457" evidence="1">
    <location>
        <begin position="27"/>
        <end position="443"/>
    </location>
</feature>
<dbReference type="InterPro" id="IPR011228">
    <property type="entry name" value="UCP029766"/>
</dbReference>
<sequence length="443" mass="46504">MIKIFSGLMKYLPVFLLAGITAPSWATCTSSGISQTEDNRTALIPFGKINLFDTYFSPIGTLLSSVVVPPTNYTYGGATSSSVLWTCDASDLSNIYFLVATNGDDRVGGYYDIGATDGLNDVYATYFAYVGLKQTMSGVVLTRYWKKVPVTTYATSGTKIQIRLQDIPALQAELYRVSSLPGTSAASSYCGNNNTAGSGIVYGTTSGASYTCIQPNSYIQLVGPGLTHDEIGEDSATHYDFWGADNGFGYGMRAVNRLYNTPTCVARSATPLVLLPTISINDLNNGQTSTASFSVSVECSDSVNSGTANSQTALGFQVSSGAYSAAQTLGLVNSSGGVSMLLSNDYMSATAAHGVGINIAYSNAPATPLVLIGQSGTDPLNSNFMGKAAGWYPVLDNSQSAGSTVAGYTNYNYNFIAALKKIDGQTVTAGKVRSTVTVLVKVQ</sequence>
<protein>
    <submittedName>
        <fullName evidence="3">Fimbrial protein</fullName>
    </submittedName>
</protein>
<dbReference type="InterPro" id="IPR000259">
    <property type="entry name" value="Adhesion_dom_fimbrial"/>
</dbReference>
<evidence type="ECO:0000313" key="3">
    <source>
        <dbReference type="EMBL" id="QHS44211.1"/>
    </source>
</evidence>
<accession>A0A6P1UMM4</accession>
<dbReference type="Pfam" id="PF00419">
    <property type="entry name" value="Fimbrial"/>
    <property type="match status" value="1"/>
</dbReference>
<name>A0A6P1UMM4_9ENTR</name>
<evidence type="ECO:0000256" key="1">
    <source>
        <dbReference type="SAM" id="SignalP"/>
    </source>
</evidence>
<feature type="domain" description="Fimbrial-type adhesion" evidence="2">
    <location>
        <begin position="261"/>
        <end position="443"/>
    </location>
</feature>
<dbReference type="InterPro" id="IPR008966">
    <property type="entry name" value="Adhesion_dom_sf"/>
</dbReference>
<evidence type="ECO:0000259" key="2">
    <source>
        <dbReference type="Pfam" id="PF00419"/>
    </source>
</evidence>
<evidence type="ECO:0000313" key="4">
    <source>
        <dbReference type="Proteomes" id="UP000464389"/>
    </source>
</evidence>
<gene>
    <name evidence="3" type="ORF">GW952_00570</name>
</gene>